<keyword evidence="2" id="KW-1185">Reference proteome</keyword>
<dbReference type="Proteomes" id="UP001610104">
    <property type="component" value="Unassembled WGS sequence"/>
</dbReference>
<proteinExistence type="predicted"/>
<sequence>MINSFQKKNGLLVGNGINLLDHSQAVSWGALLNDIKDQYDIEVDIDNEFKPFPIGFEEMLHQKDGSSSLESKLKNLKQTIRRIIDNQLFGKNGFNEYHTKICNLNYDDILTTNYDYALELSIADDFKLKKSKTYAQNKQERKFSLKRNYGDFEKTKSNIWHIHGELESSRNISPNSKQYPEESIMIGYEHYSEYLEQIQENINGKKGKRIADNQSVISRIKNKTTGTFWTDAFFTHNLDIIGFGFDFSENHLWWLLNRRAMLIRSNEEHNGNSDAVQINNTINYYYPDMPDNYNININDQDAFKKLIQKMNMAKRTKAIGDVLKSFKVNPKPIPCNTYNEFYDEFISFKTPDTK</sequence>
<protein>
    <submittedName>
        <fullName evidence="1">SIR2 family protein</fullName>
    </submittedName>
</protein>
<evidence type="ECO:0000313" key="2">
    <source>
        <dbReference type="Proteomes" id="UP001610104"/>
    </source>
</evidence>
<dbReference type="Pfam" id="PF13289">
    <property type="entry name" value="SIR2_2"/>
    <property type="match status" value="1"/>
</dbReference>
<name>A0ABW7MX30_9FLAO</name>
<evidence type="ECO:0000313" key="1">
    <source>
        <dbReference type="EMBL" id="MFH6770267.1"/>
    </source>
</evidence>
<organism evidence="1 2">
    <name type="scientific">Gaetbulibacter aquiaggeris</name>
    <dbReference type="NCBI Taxonomy" id="1735373"/>
    <lineage>
        <taxon>Bacteria</taxon>
        <taxon>Pseudomonadati</taxon>
        <taxon>Bacteroidota</taxon>
        <taxon>Flavobacteriia</taxon>
        <taxon>Flavobacteriales</taxon>
        <taxon>Flavobacteriaceae</taxon>
        <taxon>Gaetbulibacter</taxon>
    </lineage>
</organism>
<accession>A0ABW7MX30</accession>
<comment type="caution">
    <text evidence="1">The sequence shown here is derived from an EMBL/GenBank/DDBJ whole genome shotgun (WGS) entry which is preliminary data.</text>
</comment>
<dbReference type="RefSeq" id="WP_395439484.1">
    <property type="nucleotide sequence ID" value="NZ_JBAWKC010000007.1"/>
</dbReference>
<dbReference type="EMBL" id="JBAWKC010000007">
    <property type="protein sequence ID" value="MFH6770267.1"/>
    <property type="molecule type" value="Genomic_DNA"/>
</dbReference>
<gene>
    <name evidence="1" type="ORF">V8G56_16070</name>
</gene>
<reference evidence="1 2" key="1">
    <citation type="submission" date="2024-02" db="EMBL/GenBank/DDBJ databases">
        <title>A Gaetbulibacter species isolated from tidal flats and genomic insights of their niches.</title>
        <authorList>
            <person name="Ye Y."/>
        </authorList>
    </citation>
    <scope>NUCLEOTIDE SEQUENCE [LARGE SCALE GENOMIC DNA]</scope>
    <source>
        <strain evidence="1 2">KEM-8</strain>
    </source>
</reference>